<evidence type="ECO:0000256" key="1">
    <source>
        <dbReference type="SAM" id="Phobius"/>
    </source>
</evidence>
<organism evidence="2">
    <name type="scientific">Arfiviricetes sp</name>
    <dbReference type="NCBI Taxonomy" id="2832556"/>
    <lineage>
        <taxon>Viruses</taxon>
        <taxon>Monodnaviria</taxon>
        <taxon>Shotokuvirae</taxon>
        <taxon>Cressdnaviricota</taxon>
        <taxon>Arfiviricetes</taxon>
    </lineage>
</organism>
<reference evidence="2" key="1">
    <citation type="submission" date="2024-06" db="EMBL/GenBank/DDBJ databases">
        <title>Taxonomic and functional characterisation of viruses from a lost world in the Cuatro Cienegas Basin, Mexico.</title>
        <authorList>
            <person name="Cisneros-Martinez A.M."/>
            <person name="Rodriguez-Cruz U.E."/>
            <person name="Eguiarte L.E."/>
            <person name="Souza V."/>
        </authorList>
    </citation>
    <scope>NUCLEOTIDE SEQUENCE</scope>
    <source>
        <strain evidence="2">C0N11L56</strain>
    </source>
</reference>
<dbReference type="EMBL" id="PQ059485">
    <property type="protein sequence ID" value="XDE70262.1"/>
    <property type="molecule type" value="Genomic_DNA"/>
</dbReference>
<protein>
    <submittedName>
        <fullName evidence="2">Uncharacterized protein</fullName>
    </submittedName>
</protein>
<accession>A0AB39A3C1</accession>
<keyword evidence="1" id="KW-0812">Transmembrane</keyword>
<keyword evidence="1" id="KW-0472">Membrane</keyword>
<proteinExistence type="predicted"/>
<evidence type="ECO:0000313" key="2">
    <source>
        <dbReference type="EMBL" id="XDE70262.1"/>
    </source>
</evidence>
<name>A0AB39A3C1_9VIRU</name>
<keyword evidence="1" id="KW-1133">Transmembrane helix</keyword>
<feature type="transmembrane region" description="Helical" evidence="1">
    <location>
        <begin position="36"/>
        <end position="61"/>
    </location>
</feature>
<sequence>MEEYGFFYRIWQLVEDLVGTHPDEYVNELLYDFKNLVALIIIMLFMVFLFKFVLWCAMLPYRWWN</sequence>